<evidence type="ECO:0000256" key="1">
    <source>
        <dbReference type="SAM" id="SignalP"/>
    </source>
</evidence>
<keyword evidence="3" id="KW-1185">Reference proteome</keyword>
<evidence type="ECO:0000313" key="3">
    <source>
        <dbReference type="Proteomes" id="UP001347796"/>
    </source>
</evidence>
<protein>
    <submittedName>
        <fullName evidence="2">Uncharacterized protein</fullName>
    </submittedName>
</protein>
<proteinExistence type="predicted"/>
<sequence>MAKLILLSILLFTVAITTISGAESNKYTDLSKRTKEVLRDSDFDSALKYFLSSLKNKVLRDRRGSVDFGLMSRHLAGSDYARVAETRHHILDPYGPGKRKWTL</sequence>
<organism evidence="2 3">
    <name type="scientific">Patella caerulea</name>
    <name type="common">Rayed Mediterranean limpet</name>
    <dbReference type="NCBI Taxonomy" id="87958"/>
    <lineage>
        <taxon>Eukaryota</taxon>
        <taxon>Metazoa</taxon>
        <taxon>Spiralia</taxon>
        <taxon>Lophotrochozoa</taxon>
        <taxon>Mollusca</taxon>
        <taxon>Gastropoda</taxon>
        <taxon>Patellogastropoda</taxon>
        <taxon>Patelloidea</taxon>
        <taxon>Patellidae</taxon>
        <taxon>Patella</taxon>
    </lineage>
</organism>
<gene>
    <name evidence="2" type="ORF">SNE40_002748</name>
</gene>
<feature type="signal peptide" evidence="1">
    <location>
        <begin position="1"/>
        <end position="21"/>
    </location>
</feature>
<accession>A0AAN8PZK8</accession>
<dbReference type="AlphaFoldDB" id="A0AAN8PZK8"/>
<dbReference type="EMBL" id="JAZGQO010000002">
    <property type="protein sequence ID" value="KAK6190998.1"/>
    <property type="molecule type" value="Genomic_DNA"/>
</dbReference>
<keyword evidence="1" id="KW-0732">Signal</keyword>
<name>A0AAN8PZK8_PATCE</name>
<evidence type="ECO:0000313" key="2">
    <source>
        <dbReference type="EMBL" id="KAK6190998.1"/>
    </source>
</evidence>
<feature type="chain" id="PRO_5042924546" evidence="1">
    <location>
        <begin position="22"/>
        <end position="103"/>
    </location>
</feature>
<comment type="caution">
    <text evidence="2">The sequence shown here is derived from an EMBL/GenBank/DDBJ whole genome shotgun (WGS) entry which is preliminary data.</text>
</comment>
<dbReference type="Proteomes" id="UP001347796">
    <property type="component" value="Unassembled WGS sequence"/>
</dbReference>
<reference evidence="2 3" key="1">
    <citation type="submission" date="2024-01" db="EMBL/GenBank/DDBJ databases">
        <title>The genome of the rayed Mediterranean limpet Patella caerulea (Linnaeus, 1758).</title>
        <authorList>
            <person name="Anh-Thu Weber A."/>
            <person name="Halstead-Nussloch G."/>
        </authorList>
    </citation>
    <scope>NUCLEOTIDE SEQUENCE [LARGE SCALE GENOMIC DNA]</scope>
    <source>
        <strain evidence="2">AATW-2023a</strain>
        <tissue evidence="2">Whole specimen</tissue>
    </source>
</reference>